<evidence type="ECO:0000259" key="2">
    <source>
        <dbReference type="Pfam" id="PF01466"/>
    </source>
</evidence>
<evidence type="ECO:0000256" key="1">
    <source>
        <dbReference type="ARBA" id="ARBA00004906"/>
    </source>
</evidence>
<comment type="pathway">
    <text evidence="1">Protein modification; protein ubiquitination.</text>
</comment>
<feature type="non-terminal residue" evidence="3">
    <location>
        <position position="1"/>
    </location>
</feature>
<reference evidence="3 4" key="1">
    <citation type="journal article" date="2018" name="Front. Plant Sci.">
        <title>Red Clover (Trifolium pratense) and Zigzag Clover (T. medium) - A Picture of Genomic Similarities and Differences.</title>
        <authorList>
            <person name="Dluhosova J."/>
            <person name="Istvanek J."/>
            <person name="Nedelnik J."/>
            <person name="Repkova J."/>
        </authorList>
    </citation>
    <scope>NUCLEOTIDE SEQUENCE [LARGE SCALE GENOMIC DNA]</scope>
    <source>
        <strain evidence="4">cv. 10/8</strain>
        <tissue evidence="3">Leaf</tissue>
    </source>
</reference>
<organism evidence="3 4">
    <name type="scientific">Trifolium medium</name>
    <dbReference type="NCBI Taxonomy" id="97028"/>
    <lineage>
        <taxon>Eukaryota</taxon>
        <taxon>Viridiplantae</taxon>
        <taxon>Streptophyta</taxon>
        <taxon>Embryophyta</taxon>
        <taxon>Tracheophyta</taxon>
        <taxon>Spermatophyta</taxon>
        <taxon>Magnoliopsida</taxon>
        <taxon>eudicotyledons</taxon>
        <taxon>Gunneridae</taxon>
        <taxon>Pentapetalae</taxon>
        <taxon>rosids</taxon>
        <taxon>fabids</taxon>
        <taxon>Fabales</taxon>
        <taxon>Fabaceae</taxon>
        <taxon>Papilionoideae</taxon>
        <taxon>50 kb inversion clade</taxon>
        <taxon>NPAAA clade</taxon>
        <taxon>Hologalegina</taxon>
        <taxon>IRL clade</taxon>
        <taxon>Trifolieae</taxon>
        <taxon>Trifolium</taxon>
    </lineage>
</organism>
<name>A0A392UX26_9FABA</name>
<dbReference type="AlphaFoldDB" id="A0A392UX26"/>
<accession>A0A392UX26</accession>
<dbReference type="Pfam" id="PF01466">
    <property type="entry name" value="Skp1"/>
    <property type="match status" value="1"/>
</dbReference>
<dbReference type="InterPro" id="IPR016072">
    <property type="entry name" value="Skp1_comp_dimer"/>
</dbReference>
<dbReference type="PANTHER" id="PTHR11165">
    <property type="entry name" value="SKP1"/>
    <property type="match status" value="1"/>
</dbReference>
<dbReference type="Proteomes" id="UP000265520">
    <property type="component" value="Unassembled WGS sequence"/>
</dbReference>
<dbReference type="InterPro" id="IPR011333">
    <property type="entry name" value="SKP1/BTB/POZ_sf"/>
</dbReference>
<proteinExistence type="predicted"/>
<feature type="domain" description="SKP1 component dimerisation" evidence="2">
    <location>
        <begin position="20"/>
        <end position="67"/>
    </location>
</feature>
<keyword evidence="4" id="KW-1185">Reference proteome</keyword>
<dbReference type="InterPro" id="IPR016897">
    <property type="entry name" value="SKP1"/>
</dbReference>
<evidence type="ECO:0000313" key="3">
    <source>
        <dbReference type="EMBL" id="MCI79441.1"/>
    </source>
</evidence>
<sequence>KVDQRTLFELILAANYLDIKRLLDLLFQATADMIKDKTPEEVRKIFNIKNDFSPEEEAEVRRENQWAFE</sequence>
<dbReference type="Gene3D" id="3.30.710.10">
    <property type="entry name" value="Potassium Channel Kv1.1, Chain A"/>
    <property type="match status" value="1"/>
</dbReference>
<dbReference type="GO" id="GO:0006511">
    <property type="term" value="P:ubiquitin-dependent protein catabolic process"/>
    <property type="evidence" value="ECO:0007669"/>
    <property type="project" value="InterPro"/>
</dbReference>
<dbReference type="InterPro" id="IPR036296">
    <property type="entry name" value="SKP1-like_dim_sf"/>
</dbReference>
<protein>
    <submittedName>
        <fullName evidence="3">SKP1-like protein 1B-like</fullName>
    </submittedName>
</protein>
<dbReference type="EMBL" id="LXQA010973747">
    <property type="protein sequence ID" value="MCI79441.1"/>
    <property type="molecule type" value="Genomic_DNA"/>
</dbReference>
<comment type="caution">
    <text evidence="3">The sequence shown here is derived from an EMBL/GenBank/DDBJ whole genome shotgun (WGS) entry which is preliminary data.</text>
</comment>
<evidence type="ECO:0000313" key="4">
    <source>
        <dbReference type="Proteomes" id="UP000265520"/>
    </source>
</evidence>
<dbReference type="SUPFAM" id="SSF81382">
    <property type="entry name" value="Skp1 dimerisation domain-like"/>
    <property type="match status" value="1"/>
</dbReference>